<evidence type="ECO:0000256" key="7">
    <source>
        <dbReference type="SAM" id="SignalP"/>
    </source>
</evidence>
<keyword evidence="4 7" id="KW-0732">Signal</keyword>
<name>A0ABV2QR80_9MICO</name>
<evidence type="ECO:0000256" key="6">
    <source>
        <dbReference type="ARBA" id="ARBA00023288"/>
    </source>
</evidence>
<keyword evidence="5" id="KW-0472">Membrane</keyword>
<keyword evidence="6" id="KW-0449">Lipoprotein</keyword>
<feature type="domain" description="ABC transporter substrate-binding protein PnrA-like" evidence="8">
    <location>
        <begin position="45"/>
        <end position="307"/>
    </location>
</feature>
<dbReference type="InterPro" id="IPR050957">
    <property type="entry name" value="BMP_lipoprotein"/>
</dbReference>
<dbReference type="RefSeq" id="WP_354025729.1">
    <property type="nucleotide sequence ID" value="NZ_JBEPSJ010000004.1"/>
</dbReference>
<dbReference type="EMBL" id="JBEPSJ010000004">
    <property type="protein sequence ID" value="MET4583561.1"/>
    <property type="molecule type" value="Genomic_DNA"/>
</dbReference>
<evidence type="ECO:0000256" key="4">
    <source>
        <dbReference type="ARBA" id="ARBA00022729"/>
    </source>
</evidence>
<dbReference type="Proteomes" id="UP001549257">
    <property type="component" value="Unassembled WGS sequence"/>
</dbReference>
<evidence type="ECO:0000256" key="1">
    <source>
        <dbReference type="ARBA" id="ARBA00004193"/>
    </source>
</evidence>
<evidence type="ECO:0000256" key="2">
    <source>
        <dbReference type="ARBA" id="ARBA00008610"/>
    </source>
</evidence>
<dbReference type="CDD" id="cd06354">
    <property type="entry name" value="PBP1_PrnA-like"/>
    <property type="match status" value="1"/>
</dbReference>
<feature type="chain" id="PRO_5047104578" evidence="7">
    <location>
        <begin position="30"/>
        <end position="357"/>
    </location>
</feature>
<keyword evidence="3" id="KW-1003">Cell membrane</keyword>
<proteinExistence type="inferred from homology"/>
<organism evidence="9 10">
    <name type="scientific">Conyzicola nivalis</name>
    <dbReference type="NCBI Taxonomy" id="1477021"/>
    <lineage>
        <taxon>Bacteria</taxon>
        <taxon>Bacillati</taxon>
        <taxon>Actinomycetota</taxon>
        <taxon>Actinomycetes</taxon>
        <taxon>Micrococcales</taxon>
        <taxon>Microbacteriaceae</taxon>
        <taxon>Conyzicola</taxon>
    </lineage>
</organism>
<comment type="subcellular location">
    <subcellularLocation>
        <location evidence="1">Cell membrane</location>
        <topology evidence="1">Lipid-anchor</topology>
    </subcellularLocation>
</comment>
<evidence type="ECO:0000259" key="8">
    <source>
        <dbReference type="Pfam" id="PF02608"/>
    </source>
</evidence>
<protein>
    <submittedName>
        <fullName evidence="9">Basic membrane protein A</fullName>
    </submittedName>
</protein>
<keyword evidence="10" id="KW-1185">Reference proteome</keyword>
<dbReference type="PROSITE" id="PS51257">
    <property type="entry name" value="PROKAR_LIPOPROTEIN"/>
    <property type="match status" value="1"/>
</dbReference>
<gene>
    <name evidence="9" type="ORF">ABIE21_003087</name>
</gene>
<dbReference type="PANTHER" id="PTHR34296">
    <property type="entry name" value="TRANSCRIPTIONAL ACTIVATOR PROTEIN MED"/>
    <property type="match status" value="1"/>
</dbReference>
<feature type="signal peptide" evidence="7">
    <location>
        <begin position="1"/>
        <end position="29"/>
    </location>
</feature>
<dbReference type="Pfam" id="PF02608">
    <property type="entry name" value="Bmp"/>
    <property type="match status" value="1"/>
</dbReference>
<reference evidence="9 10" key="1">
    <citation type="submission" date="2024-06" db="EMBL/GenBank/DDBJ databases">
        <title>Sorghum-associated microbial communities from plants grown in Nebraska, USA.</title>
        <authorList>
            <person name="Schachtman D."/>
        </authorList>
    </citation>
    <scope>NUCLEOTIDE SEQUENCE [LARGE SCALE GENOMIC DNA]</scope>
    <source>
        <strain evidence="9 10">2857</strain>
    </source>
</reference>
<sequence length="357" mass="37297">MNVITRKRGLAGLALAGTAALFLAGCAAAPEENETAEGASDYKACAVSDEGSWNDKSFNEAAYGGLLKAEEELGIEKADAESQSTDDFEPNLASMVDANCDIIFAVGFNLIEAVNAAAVANPDSNYVTIDGYVEDPSTTNLKPIIYSMNESSYLAGYLAAAYSTTKVVGTYGGLQIDAVTDFMTGFYNGAKAYEAETGEAVTVLGWDPTAKTGLFTDGFGDSEGAKSISAGQIAQDADVIFPVAGGLFSATSEAINESGKDVVFIGVDKDIAVTSPEYADQVLTSVLKKMTDAVFDVIKEQVDGAEFDSEPYVGTLENEGTSLADYGTFDDKVSDEIKAKLDELKAGIIAGDIKPLG</sequence>
<evidence type="ECO:0000256" key="5">
    <source>
        <dbReference type="ARBA" id="ARBA00023136"/>
    </source>
</evidence>
<dbReference type="SUPFAM" id="SSF53822">
    <property type="entry name" value="Periplasmic binding protein-like I"/>
    <property type="match status" value="1"/>
</dbReference>
<dbReference type="InterPro" id="IPR003760">
    <property type="entry name" value="PnrA-like"/>
</dbReference>
<accession>A0ABV2QR80</accession>
<evidence type="ECO:0000313" key="10">
    <source>
        <dbReference type="Proteomes" id="UP001549257"/>
    </source>
</evidence>
<comment type="caution">
    <text evidence="9">The sequence shown here is derived from an EMBL/GenBank/DDBJ whole genome shotgun (WGS) entry which is preliminary data.</text>
</comment>
<comment type="similarity">
    <text evidence="2">Belongs to the BMP lipoprotein family.</text>
</comment>
<evidence type="ECO:0000313" key="9">
    <source>
        <dbReference type="EMBL" id="MET4583561.1"/>
    </source>
</evidence>
<dbReference type="PANTHER" id="PTHR34296:SF2">
    <property type="entry name" value="ABC TRANSPORTER GUANOSINE-BINDING PROTEIN NUPN"/>
    <property type="match status" value="1"/>
</dbReference>
<dbReference type="Gene3D" id="3.40.50.2300">
    <property type="match status" value="2"/>
</dbReference>
<dbReference type="InterPro" id="IPR028082">
    <property type="entry name" value="Peripla_BP_I"/>
</dbReference>
<evidence type="ECO:0000256" key="3">
    <source>
        <dbReference type="ARBA" id="ARBA00022475"/>
    </source>
</evidence>